<dbReference type="InterPro" id="IPR013108">
    <property type="entry name" value="Amidohydro_3"/>
</dbReference>
<sequence length="555" mass="59767">MVDGTGAPARTADVAVDGGVVVEVGVVSERGRREIDADGALVTPGFVDMHTHYDGQATWDSRLQPSAAHGVTTVVMGNCGVGFAPVRERDRDRLVELMEGVEELPGSVLNEGLPWTWETFEEYLDVLDARRYDVDVAAQVCHAPLRVYVMGQRGADREAATAEDIAEMARLAAAGIEAGALGFSTSRTLNHRSSRGDIAPTKYAEREELVEIARAIGATGRGVLQVVTDFDDHDAEIETMLEMMRASGRPLSLSLGQTTPGAGYRRTLRAIERARDEGLLMTAGVPVRAIGVLIDLEGSVNPWRTTATFRTGADLRDPEVKRRILAEMHELGAVTPTEIKARFVRRFDAIFEMGEHPDYEPATEDSVGARAAREGRAPEDLLYDILLEGPAYQPVQNYFGGNLDAAGEMLSHPYAVPSLSDGGAHVGTVCDVSFPTTLLSHWVRDRTRGPRFELEWAVSRHTRATAAAVGLTDRGLLVPGAKGDLNVIDFERLAATKPTVVADLPAGGRRVMQGAQGYLHTLNSGVEVYADGEPTGELPGRLVRGGRIRSVAAAT</sequence>
<reference evidence="3" key="1">
    <citation type="submission" date="2016-10" db="EMBL/GenBank/DDBJ databases">
        <authorList>
            <person name="Varghese N."/>
            <person name="Submissions S."/>
        </authorList>
    </citation>
    <scope>NUCLEOTIDE SEQUENCE [LARGE SCALE GENOMIC DNA]</scope>
    <source>
        <strain evidence="3">DSM 45413</strain>
    </source>
</reference>
<dbReference type="AlphaFoldDB" id="A0A1H8SXF8"/>
<dbReference type="GO" id="GO:0005829">
    <property type="term" value="C:cytosol"/>
    <property type="evidence" value="ECO:0007669"/>
    <property type="project" value="TreeGrafter"/>
</dbReference>
<evidence type="ECO:0000259" key="1">
    <source>
        <dbReference type="Pfam" id="PF07969"/>
    </source>
</evidence>
<dbReference type="Proteomes" id="UP000198960">
    <property type="component" value="Unassembled WGS sequence"/>
</dbReference>
<accession>A0A1H8SXF8</accession>
<keyword evidence="3" id="KW-1185">Reference proteome</keyword>
<dbReference type="InterPro" id="IPR011059">
    <property type="entry name" value="Metal-dep_hydrolase_composite"/>
</dbReference>
<proteinExistence type="predicted"/>
<dbReference type="SUPFAM" id="SSF51556">
    <property type="entry name" value="Metallo-dependent hydrolases"/>
    <property type="match status" value="1"/>
</dbReference>
<name>A0A1H8SXF8_9ACTN</name>
<dbReference type="Gene3D" id="3.20.20.140">
    <property type="entry name" value="Metal-dependent hydrolases"/>
    <property type="match status" value="1"/>
</dbReference>
<dbReference type="STRING" id="673521.SAMN05660991_01888"/>
<dbReference type="GO" id="GO:0016812">
    <property type="term" value="F:hydrolase activity, acting on carbon-nitrogen (but not peptide) bonds, in cyclic amides"/>
    <property type="evidence" value="ECO:0007669"/>
    <property type="project" value="TreeGrafter"/>
</dbReference>
<dbReference type="EMBL" id="FOEE01000005">
    <property type="protein sequence ID" value="SEO83028.1"/>
    <property type="molecule type" value="Genomic_DNA"/>
</dbReference>
<dbReference type="SUPFAM" id="SSF51338">
    <property type="entry name" value="Composite domain of metallo-dependent hydrolases"/>
    <property type="match status" value="1"/>
</dbReference>
<dbReference type="InterPro" id="IPR050378">
    <property type="entry name" value="Metallo-dep_Hydrolases_sf"/>
</dbReference>
<dbReference type="InterPro" id="IPR032466">
    <property type="entry name" value="Metal_Hydrolase"/>
</dbReference>
<organism evidence="2 3">
    <name type="scientific">Trujillonella endophytica</name>
    <dbReference type="NCBI Taxonomy" id="673521"/>
    <lineage>
        <taxon>Bacteria</taxon>
        <taxon>Bacillati</taxon>
        <taxon>Actinomycetota</taxon>
        <taxon>Actinomycetes</taxon>
        <taxon>Geodermatophilales</taxon>
        <taxon>Geodermatophilaceae</taxon>
        <taxon>Trujillonella</taxon>
    </lineage>
</organism>
<gene>
    <name evidence="2" type="ORF">SAMN05660991_01888</name>
</gene>
<protein>
    <submittedName>
        <fullName evidence="2">N-acyl-D-aspartate/D-glutamate deacylase</fullName>
    </submittedName>
</protein>
<dbReference type="PANTHER" id="PTHR11647">
    <property type="entry name" value="HYDRANTOINASE/DIHYDROPYRIMIDINASE FAMILY MEMBER"/>
    <property type="match status" value="1"/>
</dbReference>
<evidence type="ECO:0000313" key="3">
    <source>
        <dbReference type="Proteomes" id="UP000198960"/>
    </source>
</evidence>
<evidence type="ECO:0000313" key="2">
    <source>
        <dbReference type="EMBL" id="SEO83028.1"/>
    </source>
</evidence>
<feature type="domain" description="Amidohydrolase 3" evidence="1">
    <location>
        <begin position="33"/>
        <end position="529"/>
    </location>
</feature>
<dbReference type="Pfam" id="PF07969">
    <property type="entry name" value="Amidohydro_3"/>
    <property type="match status" value="1"/>
</dbReference>
<dbReference type="PANTHER" id="PTHR11647:SF1">
    <property type="entry name" value="COLLAPSIN RESPONSE MEDIATOR PROTEIN"/>
    <property type="match status" value="1"/>
</dbReference>